<dbReference type="AlphaFoldDB" id="A0AA88J8F6"/>
<evidence type="ECO:0000313" key="1">
    <source>
        <dbReference type="EMBL" id="GMN64807.1"/>
    </source>
</evidence>
<accession>A0AA88J8F6</accession>
<organism evidence="1 2">
    <name type="scientific">Ficus carica</name>
    <name type="common">Common fig</name>
    <dbReference type="NCBI Taxonomy" id="3494"/>
    <lineage>
        <taxon>Eukaryota</taxon>
        <taxon>Viridiplantae</taxon>
        <taxon>Streptophyta</taxon>
        <taxon>Embryophyta</taxon>
        <taxon>Tracheophyta</taxon>
        <taxon>Spermatophyta</taxon>
        <taxon>Magnoliopsida</taxon>
        <taxon>eudicotyledons</taxon>
        <taxon>Gunneridae</taxon>
        <taxon>Pentapetalae</taxon>
        <taxon>rosids</taxon>
        <taxon>fabids</taxon>
        <taxon>Rosales</taxon>
        <taxon>Moraceae</taxon>
        <taxon>Ficeae</taxon>
        <taxon>Ficus</taxon>
    </lineage>
</organism>
<dbReference type="Proteomes" id="UP001187192">
    <property type="component" value="Unassembled WGS sequence"/>
</dbReference>
<protein>
    <submittedName>
        <fullName evidence="1">Uncharacterized protein</fullName>
    </submittedName>
</protein>
<sequence length="182" mass="20350">MLMARHKDKLCVQIDQDRPLHGRVAQASKVQGWIRTMRPRLMRMVAEWHVRWHVGHKIRTGNLAESNSLEVQRWVRTSGVRVEKIETEAKPSHGPLVGVARPRVRPIGVDKANGSQCGQCGQRGTPLRRRLAQVGLATGARLALSRGRATMNNLRVRVTRLEETVGAPQTEDATTLADQVVH</sequence>
<evidence type="ECO:0000313" key="2">
    <source>
        <dbReference type="Proteomes" id="UP001187192"/>
    </source>
</evidence>
<keyword evidence="2" id="KW-1185">Reference proteome</keyword>
<gene>
    <name evidence="1" type="ORF">TIFTF001_033863</name>
</gene>
<name>A0AA88J8F6_FICCA</name>
<comment type="caution">
    <text evidence="1">The sequence shown here is derived from an EMBL/GenBank/DDBJ whole genome shotgun (WGS) entry which is preliminary data.</text>
</comment>
<reference evidence="1" key="1">
    <citation type="submission" date="2023-07" db="EMBL/GenBank/DDBJ databases">
        <title>draft genome sequence of fig (Ficus carica).</title>
        <authorList>
            <person name="Takahashi T."/>
            <person name="Nishimura K."/>
        </authorList>
    </citation>
    <scope>NUCLEOTIDE SEQUENCE</scope>
</reference>
<proteinExistence type="predicted"/>
<dbReference type="EMBL" id="BTGU01000195">
    <property type="protein sequence ID" value="GMN64807.1"/>
    <property type="molecule type" value="Genomic_DNA"/>
</dbReference>